<proteinExistence type="predicted"/>
<dbReference type="EMBL" id="JARJCW010000003">
    <property type="protein sequence ID" value="KAJ7227093.1"/>
    <property type="molecule type" value="Genomic_DNA"/>
</dbReference>
<feature type="region of interest" description="Disordered" evidence="1">
    <location>
        <begin position="267"/>
        <end position="328"/>
    </location>
</feature>
<reference evidence="2" key="1">
    <citation type="submission" date="2023-03" db="EMBL/GenBank/DDBJ databases">
        <title>Massive genome expansion in bonnet fungi (Mycena s.s.) driven by repeated elements and novel gene families across ecological guilds.</title>
        <authorList>
            <consortium name="Lawrence Berkeley National Laboratory"/>
            <person name="Harder C.B."/>
            <person name="Miyauchi S."/>
            <person name="Viragh M."/>
            <person name="Kuo A."/>
            <person name="Thoen E."/>
            <person name="Andreopoulos B."/>
            <person name="Lu D."/>
            <person name="Skrede I."/>
            <person name="Drula E."/>
            <person name="Henrissat B."/>
            <person name="Morin E."/>
            <person name="Kohler A."/>
            <person name="Barry K."/>
            <person name="LaButti K."/>
            <person name="Morin E."/>
            <person name="Salamov A."/>
            <person name="Lipzen A."/>
            <person name="Mereny Z."/>
            <person name="Hegedus B."/>
            <person name="Baldrian P."/>
            <person name="Stursova M."/>
            <person name="Weitz H."/>
            <person name="Taylor A."/>
            <person name="Grigoriev I.V."/>
            <person name="Nagy L.G."/>
            <person name="Martin F."/>
            <person name="Kauserud H."/>
        </authorList>
    </citation>
    <scope>NUCLEOTIDE SEQUENCE</scope>
    <source>
        <strain evidence="2">9144</strain>
    </source>
</reference>
<organism evidence="2 3">
    <name type="scientific">Mycena pura</name>
    <dbReference type="NCBI Taxonomy" id="153505"/>
    <lineage>
        <taxon>Eukaryota</taxon>
        <taxon>Fungi</taxon>
        <taxon>Dikarya</taxon>
        <taxon>Basidiomycota</taxon>
        <taxon>Agaricomycotina</taxon>
        <taxon>Agaricomycetes</taxon>
        <taxon>Agaricomycetidae</taxon>
        <taxon>Agaricales</taxon>
        <taxon>Marasmiineae</taxon>
        <taxon>Mycenaceae</taxon>
        <taxon>Mycena</taxon>
    </lineage>
</organism>
<name>A0AAD6YRC1_9AGAR</name>
<dbReference type="AlphaFoldDB" id="A0AAD6YRC1"/>
<evidence type="ECO:0000313" key="2">
    <source>
        <dbReference type="EMBL" id="KAJ7227093.1"/>
    </source>
</evidence>
<accession>A0AAD6YRC1</accession>
<sequence length="358" mass="40312">MPPRISRRRDGSLGCFDPTVAPQLFNAAAPYWGFIRHAELVASSDPGYVVYTPITMYWADAGHDGEEEIRETGNSIFEELPPNWQIESLRPPSVKGVSDEIELLRSPSSYQNTLDTCVRIQRVLRILLAWIEWMPRYQNVQSNALVLRRRITAANDSYMGFWLNGGEERMTLALMHLGAPVFVLHEFMDGETDVPTSQLHDFLADSLESRMASPYDRVNMPSLPPIPVLLDEPGPMPTLSRYELWMSSSFFAQGPHVLGTPLPEVVPPSLSAPTPPPPSLSSQQPRPEVYPYDDDVSDYGDRSPHAPPATKDTEWIQPPDIQNTSSSSKAWEKWWFDPDLQAFIRMGKHNKDVPGKAL</sequence>
<evidence type="ECO:0000256" key="1">
    <source>
        <dbReference type="SAM" id="MobiDB-lite"/>
    </source>
</evidence>
<keyword evidence="3" id="KW-1185">Reference proteome</keyword>
<comment type="caution">
    <text evidence="2">The sequence shown here is derived from an EMBL/GenBank/DDBJ whole genome shotgun (WGS) entry which is preliminary data.</text>
</comment>
<dbReference type="Proteomes" id="UP001219525">
    <property type="component" value="Unassembled WGS sequence"/>
</dbReference>
<evidence type="ECO:0000313" key="3">
    <source>
        <dbReference type="Proteomes" id="UP001219525"/>
    </source>
</evidence>
<gene>
    <name evidence="2" type="ORF">GGX14DRAFT_555677</name>
</gene>
<protein>
    <submittedName>
        <fullName evidence="2">Uncharacterized protein</fullName>
    </submittedName>
</protein>